<evidence type="ECO:0000313" key="1">
    <source>
        <dbReference type="EMBL" id="CAH1794197.1"/>
    </source>
</evidence>
<dbReference type="EMBL" id="CAIIXF020000009">
    <property type="protein sequence ID" value="CAH1794197.1"/>
    <property type="molecule type" value="Genomic_DNA"/>
</dbReference>
<evidence type="ECO:0000313" key="2">
    <source>
        <dbReference type="Proteomes" id="UP000749559"/>
    </source>
</evidence>
<reference evidence="1" key="1">
    <citation type="submission" date="2022-03" db="EMBL/GenBank/DDBJ databases">
        <authorList>
            <person name="Martin C."/>
        </authorList>
    </citation>
    <scope>NUCLEOTIDE SEQUENCE</scope>
</reference>
<keyword evidence="2" id="KW-1185">Reference proteome</keyword>
<name>A0A8J1UJF7_OWEFU</name>
<gene>
    <name evidence="1" type="ORF">OFUS_LOCUS18944</name>
</gene>
<proteinExistence type="predicted"/>
<organism evidence="1 2">
    <name type="scientific">Owenia fusiformis</name>
    <name type="common">Polychaete worm</name>
    <dbReference type="NCBI Taxonomy" id="6347"/>
    <lineage>
        <taxon>Eukaryota</taxon>
        <taxon>Metazoa</taxon>
        <taxon>Spiralia</taxon>
        <taxon>Lophotrochozoa</taxon>
        <taxon>Annelida</taxon>
        <taxon>Polychaeta</taxon>
        <taxon>Sedentaria</taxon>
        <taxon>Canalipalpata</taxon>
        <taxon>Sabellida</taxon>
        <taxon>Oweniida</taxon>
        <taxon>Oweniidae</taxon>
        <taxon>Owenia</taxon>
    </lineage>
</organism>
<accession>A0A8J1UJF7</accession>
<dbReference type="Proteomes" id="UP000749559">
    <property type="component" value="Unassembled WGS sequence"/>
</dbReference>
<comment type="caution">
    <text evidence="1">The sequence shown here is derived from an EMBL/GenBank/DDBJ whole genome shotgun (WGS) entry which is preliminary data.</text>
</comment>
<sequence>MVNNCETRATSILLIMLGLANIYVLTYSYTIKLFRFISHFGKFNSFWGITRLNGFNETTQRHLQLAINNLSWINKESSKFVKWQIPQSNTHFIKTPHFEHFKKEITRL</sequence>
<dbReference type="AlphaFoldDB" id="A0A8J1UJF7"/>
<protein>
    <submittedName>
        <fullName evidence="1">Uncharacterized protein</fullName>
    </submittedName>
</protein>